<accession>G2LI44</accession>
<evidence type="ECO:0000313" key="1">
    <source>
        <dbReference type="EMBL" id="AEP11260.1"/>
    </source>
</evidence>
<gene>
    <name evidence="1" type="ordered locus">Cabther_A0499</name>
</gene>
<proteinExistence type="predicted"/>
<dbReference type="OrthoDB" id="9890432at2"/>
<name>G2LI44_CHLTF</name>
<dbReference type="AlphaFoldDB" id="G2LI44"/>
<dbReference type="EMBL" id="CP002514">
    <property type="protein sequence ID" value="AEP11260.1"/>
    <property type="molecule type" value="Genomic_DNA"/>
</dbReference>
<evidence type="ECO:0000313" key="2">
    <source>
        <dbReference type="Proteomes" id="UP000006791"/>
    </source>
</evidence>
<dbReference type="HOGENOM" id="CLU_697733_0_0_0"/>
<dbReference type="KEGG" id="ctm:Cabther_A0499"/>
<sequence length="395" mass="44329">MNTYLSVWRIVAGVAIGIGCLWLGAGIASGPVRAAGIVTRDNVPFNYAEDRLLIYYDAAAKRETVVFEPAIRFRGEAFAWAMPFPGEVQLAAAGPQIFLRLSEYLAPTLIETRRRWKLAFWLWEWFKPKPVVKPSALPRPQPGQIVVARRVAEASIETLPRATKEELTKALQKAVARRPEETPFDPTKPPTPEKPLQLSESFLAWAKPHLDQKATWVIVTARTDPADTALGYDEQASIQPFVVSFTTEQPVVPLTCPAPFPALEDVPKHRNFKAFIVTRERTEVRADGTLLFEPAAVPFADRIPAADWTKRVLAPTQPEFQPAEDTFLTTYFHTERDQRVFQTNPVIVPATTQTTIRPPANIVVQEQPVIIPGEALLLILGGGLVYWRQRQREQR</sequence>
<protein>
    <submittedName>
        <fullName evidence="1">Uncharacterized protein</fullName>
    </submittedName>
</protein>
<dbReference type="Proteomes" id="UP000006791">
    <property type="component" value="Chromosome 1"/>
</dbReference>
<dbReference type="STRING" id="981222.Cabther_A0499"/>
<organism evidence="1 2">
    <name type="scientific">Chloracidobacterium thermophilum (strain B)</name>
    <dbReference type="NCBI Taxonomy" id="981222"/>
    <lineage>
        <taxon>Bacteria</taxon>
        <taxon>Pseudomonadati</taxon>
        <taxon>Acidobacteriota</taxon>
        <taxon>Terriglobia</taxon>
        <taxon>Terriglobales</taxon>
        <taxon>Acidobacteriaceae</taxon>
        <taxon>Chloracidobacterium</taxon>
    </lineage>
</organism>
<keyword evidence="2" id="KW-1185">Reference proteome</keyword>
<dbReference type="RefSeq" id="WP_014098998.1">
    <property type="nucleotide sequence ID" value="NC_016024.1"/>
</dbReference>
<reference evidence="1 2" key="1">
    <citation type="journal article" date="2012" name="Environ. Microbiol.">
        <title>Complete genome of Candidatus Chloracidobacterium thermophilum, a chlorophyll-based photoheterotroph belonging to the phylum Acidobacteria.</title>
        <authorList>
            <person name="Garcia Costas A.M."/>
            <person name="Liu Z."/>
            <person name="Tomsho L.P."/>
            <person name="Schuster S.C."/>
            <person name="Ward D.M."/>
            <person name="Bryant D.A."/>
        </authorList>
    </citation>
    <scope>NUCLEOTIDE SEQUENCE [LARGE SCALE GENOMIC DNA]</scope>
    <source>
        <strain evidence="1 2">B</strain>
    </source>
</reference>